<accession>A0A370GZ72</accession>
<comment type="caution">
    <text evidence="1">The sequence shown here is derived from an EMBL/GenBank/DDBJ whole genome shotgun (WGS) entry which is preliminary data.</text>
</comment>
<gene>
    <name evidence="1" type="ORF">C8D86_10189</name>
</gene>
<protein>
    <submittedName>
        <fullName evidence="1">Pilin/secretion family protein with methylation motif</fullName>
    </submittedName>
</protein>
<evidence type="ECO:0000313" key="1">
    <source>
        <dbReference type="EMBL" id="RDI48810.1"/>
    </source>
</evidence>
<dbReference type="EMBL" id="QQAX01000001">
    <property type="protein sequence ID" value="RDI48810.1"/>
    <property type="molecule type" value="Genomic_DNA"/>
</dbReference>
<name>A0A370GZ72_9COXI</name>
<dbReference type="RefSeq" id="WP_170131715.1">
    <property type="nucleotide sequence ID" value="NZ_LR699114.1"/>
</dbReference>
<dbReference type="Proteomes" id="UP000254720">
    <property type="component" value="Unassembled WGS sequence"/>
</dbReference>
<proteinExistence type="predicted"/>
<dbReference type="PROSITE" id="PS00409">
    <property type="entry name" value="PROKAR_NTER_METHYL"/>
    <property type="match status" value="1"/>
</dbReference>
<dbReference type="Pfam" id="PF07963">
    <property type="entry name" value="N_methyl"/>
    <property type="match status" value="1"/>
</dbReference>
<organism evidence="1 2">
    <name type="scientific">Aquicella lusitana</name>
    <dbReference type="NCBI Taxonomy" id="254246"/>
    <lineage>
        <taxon>Bacteria</taxon>
        <taxon>Pseudomonadati</taxon>
        <taxon>Pseudomonadota</taxon>
        <taxon>Gammaproteobacteria</taxon>
        <taxon>Legionellales</taxon>
        <taxon>Coxiellaceae</taxon>
        <taxon>Aquicella</taxon>
    </lineage>
</organism>
<reference evidence="1 2" key="1">
    <citation type="submission" date="2018-07" db="EMBL/GenBank/DDBJ databases">
        <title>Genomic Encyclopedia of Type Strains, Phase IV (KMG-IV): sequencing the most valuable type-strain genomes for metagenomic binning, comparative biology and taxonomic classification.</title>
        <authorList>
            <person name="Goeker M."/>
        </authorList>
    </citation>
    <scope>NUCLEOTIDE SEQUENCE [LARGE SCALE GENOMIC DNA]</scope>
    <source>
        <strain evidence="1 2">DSM 16500</strain>
    </source>
</reference>
<keyword evidence="2" id="KW-1185">Reference proteome</keyword>
<dbReference type="InterPro" id="IPR012902">
    <property type="entry name" value="N_methyl_site"/>
</dbReference>
<evidence type="ECO:0000313" key="2">
    <source>
        <dbReference type="Proteomes" id="UP000254720"/>
    </source>
</evidence>
<dbReference type="AlphaFoldDB" id="A0A370GZ72"/>
<sequence>MRKFSGVSLIEVLISFLILSAMLLGLDALQVTALRETKNAYYFSVAAQQLNNMVERFATFGDKQLDEQLAGWNQQNQAVLPQGRGRLEWGSHTVLTIYWGRADQQRCDKNKTGMTGCLHILL</sequence>